<dbReference type="CDD" id="cd06850">
    <property type="entry name" value="biotinyl_domain"/>
    <property type="match status" value="1"/>
</dbReference>
<keyword evidence="1" id="KW-0092">Biotin</keyword>
<dbReference type="Proteomes" id="UP001597506">
    <property type="component" value="Unassembled WGS sequence"/>
</dbReference>
<dbReference type="PANTHER" id="PTHR45266">
    <property type="entry name" value="OXALOACETATE DECARBOXYLASE ALPHA CHAIN"/>
    <property type="match status" value="1"/>
</dbReference>
<protein>
    <submittedName>
        <fullName evidence="3">Acetyl-CoA carboxylase biotin carboxyl carrier protein subunit</fullName>
    </submittedName>
</protein>
<name>A0ABW5RW68_9BACI</name>
<dbReference type="NCBIfam" id="NF004547">
    <property type="entry name" value="PRK05889.1"/>
    <property type="match status" value="1"/>
</dbReference>
<evidence type="ECO:0000313" key="4">
    <source>
        <dbReference type="Proteomes" id="UP001597506"/>
    </source>
</evidence>
<evidence type="ECO:0000256" key="1">
    <source>
        <dbReference type="ARBA" id="ARBA00023267"/>
    </source>
</evidence>
<organism evidence="3 4">
    <name type="scientific">Bacillus seohaeanensis</name>
    <dbReference type="NCBI Taxonomy" id="284580"/>
    <lineage>
        <taxon>Bacteria</taxon>
        <taxon>Bacillati</taxon>
        <taxon>Bacillota</taxon>
        <taxon>Bacilli</taxon>
        <taxon>Bacillales</taxon>
        <taxon>Bacillaceae</taxon>
        <taxon>Bacillus</taxon>
    </lineage>
</organism>
<dbReference type="PANTHER" id="PTHR45266:SF3">
    <property type="entry name" value="OXALOACETATE DECARBOXYLASE ALPHA CHAIN"/>
    <property type="match status" value="1"/>
</dbReference>
<dbReference type="InterPro" id="IPR050709">
    <property type="entry name" value="Biotin_Carboxyl_Carrier/Decarb"/>
</dbReference>
<feature type="domain" description="Lipoyl-binding" evidence="2">
    <location>
        <begin position="1"/>
        <end position="70"/>
    </location>
</feature>
<dbReference type="Pfam" id="PF00364">
    <property type="entry name" value="Biotin_lipoyl"/>
    <property type="match status" value="1"/>
</dbReference>
<sequence length="75" mass="7940">MKEITASMAGTVLNVLVEQGSDIQEGQTVLMLESMKMEIPIEVETAGKVLEIKVSTGDFVNEGDVLLTLESGGNA</sequence>
<dbReference type="SUPFAM" id="SSF51230">
    <property type="entry name" value="Single hybrid motif"/>
    <property type="match status" value="1"/>
</dbReference>
<comment type="caution">
    <text evidence="3">The sequence shown here is derived from an EMBL/GenBank/DDBJ whole genome shotgun (WGS) entry which is preliminary data.</text>
</comment>
<evidence type="ECO:0000259" key="2">
    <source>
        <dbReference type="PROSITE" id="PS50968"/>
    </source>
</evidence>
<dbReference type="RefSeq" id="WP_377937672.1">
    <property type="nucleotide sequence ID" value="NZ_JBHUMF010000031.1"/>
</dbReference>
<evidence type="ECO:0000313" key="3">
    <source>
        <dbReference type="EMBL" id="MFD2682933.1"/>
    </source>
</evidence>
<keyword evidence="4" id="KW-1185">Reference proteome</keyword>
<dbReference type="EMBL" id="JBHUMF010000031">
    <property type="protein sequence ID" value="MFD2682933.1"/>
    <property type="molecule type" value="Genomic_DNA"/>
</dbReference>
<gene>
    <name evidence="3" type="ORF">ACFSUL_19500</name>
</gene>
<dbReference type="PROSITE" id="PS50968">
    <property type="entry name" value="BIOTINYL_LIPOYL"/>
    <property type="match status" value="1"/>
</dbReference>
<dbReference type="NCBIfam" id="NF006079">
    <property type="entry name" value="PRK08225.1"/>
    <property type="match status" value="1"/>
</dbReference>
<accession>A0ABW5RW68</accession>
<dbReference type="InterPro" id="IPR011053">
    <property type="entry name" value="Single_hybrid_motif"/>
</dbReference>
<proteinExistence type="predicted"/>
<reference evidence="4" key="1">
    <citation type="journal article" date="2019" name="Int. J. Syst. Evol. Microbiol.">
        <title>The Global Catalogue of Microorganisms (GCM) 10K type strain sequencing project: providing services to taxonomists for standard genome sequencing and annotation.</title>
        <authorList>
            <consortium name="The Broad Institute Genomics Platform"/>
            <consortium name="The Broad Institute Genome Sequencing Center for Infectious Disease"/>
            <person name="Wu L."/>
            <person name="Ma J."/>
        </authorList>
    </citation>
    <scope>NUCLEOTIDE SEQUENCE [LARGE SCALE GENOMIC DNA]</scope>
    <source>
        <strain evidence="4">KCTC 3913</strain>
    </source>
</reference>
<dbReference type="InterPro" id="IPR000089">
    <property type="entry name" value="Biotin_lipoyl"/>
</dbReference>
<dbReference type="Gene3D" id="2.40.50.100">
    <property type="match status" value="1"/>
</dbReference>